<evidence type="ECO:0000313" key="1">
    <source>
        <dbReference type="EMBL" id="CAG6482023.1"/>
    </source>
</evidence>
<protein>
    <submittedName>
        <fullName evidence="1">(northern house mosquito) hypothetical protein</fullName>
    </submittedName>
</protein>
<sequence>MSSSTAHTQIWKRLRRIIPARATVPCPRCGCTLRASARRPPVDVPLSFPSRFPSWSSRVLRRTNRTTSPAAVPTCPFPFLPFPHTMPTTTIPVCWTFRRPVVAAAATTTRWPRRIASSVPASRSR</sequence>
<proteinExistence type="predicted"/>
<reference evidence="1" key="1">
    <citation type="submission" date="2021-05" db="EMBL/GenBank/DDBJ databases">
        <authorList>
            <person name="Alioto T."/>
            <person name="Alioto T."/>
            <person name="Gomez Garrido J."/>
        </authorList>
    </citation>
    <scope>NUCLEOTIDE SEQUENCE</scope>
</reference>
<dbReference type="AlphaFoldDB" id="A0A8D8FTD0"/>
<dbReference type="EMBL" id="HBUE01234356">
    <property type="protein sequence ID" value="CAG6546347.1"/>
    <property type="molecule type" value="Transcribed_RNA"/>
</dbReference>
<name>A0A8D8FTD0_CULPI</name>
<accession>A0A8D8FTD0</accession>
<organism evidence="1">
    <name type="scientific">Culex pipiens</name>
    <name type="common">House mosquito</name>
    <dbReference type="NCBI Taxonomy" id="7175"/>
    <lineage>
        <taxon>Eukaryota</taxon>
        <taxon>Metazoa</taxon>
        <taxon>Ecdysozoa</taxon>
        <taxon>Arthropoda</taxon>
        <taxon>Hexapoda</taxon>
        <taxon>Insecta</taxon>
        <taxon>Pterygota</taxon>
        <taxon>Neoptera</taxon>
        <taxon>Endopterygota</taxon>
        <taxon>Diptera</taxon>
        <taxon>Nematocera</taxon>
        <taxon>Culicoidea</taxon>
        <taxon>Culicidae</taxon>
        <taxon>Culicinae</taxon>
        <taxon>Culicini</taxon>
        <taxon>Culex</taxon>
        <taxon>Culex</taxon>
    </lineage>
</organism>
<dbReference type="EMBL" id="HBUE01092050">
    <property type="protein sequence ID" value="CAG6482023.1"/>
    <property type="molecule type" value="Transcribed_RNA"/>
</dbReference>
<dbReference type="EMBL" id="HBUE01341244">
    <property type="protein sequence ID" value="CAG6598522.1"/>
    <property type="molecule type" value="Transcribed_RNA"/>
</dbReference>